<reference evidence="9 10" key="1">
    <citation type="submission" date="2016-10" db="EMBL/GenBank/DDBJ databases">
        <authorList>
            <person name="de Groot N.N."/>
        </authorList>
    </citation>
    <scope>NUCLEOTIDE SEQUENCE [LARGE SCALE GENOMIC DNA]</scope>
    <source>
        <strain evidence="9 10">CCM7597</strain>
    </source>
</reference>
<dbReference type="AlphaFoldDB" id="A0A1H4GSF2"/>
<dbReference type="EMBL" id="FNQR01000018">
    <property type="protein sequence ID" value="SEB12515.1"/>
    <property type="molecule type" value="Genomic_DNA"/>
</dbReference>
<dbReference type="PANTHER" id="PTHR30012:SF0">
    <property type="entry name" value="TYPE II SECRETION SYSTEM PROTEIN F-RELATED"/>
    <property type="match status" value="1"/>
</dbReference>
<dbReference type="Proteomes" id="UP000198584">
    <property type="component" value="Unassembled WGS sequence"/>
</dbReference>
<sequence>MHTVSFPKMKLISSKSSKTLPQKLQVQFLDRMSHLLNKGYPLLEALTILTWDERFDGLATEITQQLKGGKPIDVCLQASGFSRNVVSFLYFARMHRNLDEVFHQCSTMIQLENKYVNKFKQVIRYPAFLSVFLVIMLFVIDRTIFPAFLTMFQSQETGSKGLTVAVYITGFLITFVKVAGLLVVIVFIYWKIRKSSISLERQLLMYDKIPLLSDYHKLKTTFLFATHLHSILSTGVSMKEALHIMSNQSHYPLLSHQADIILDHLEQGATLAQAIHQCQMFRPELTTIFHKTSDLTTLTRDLAMLSEMLTDMTKQKLNNALEIIQPVFFIIIAVFILFIYGSIMLPMYQWMNQI</sequence>
<keyword evidence="4 7" id="KW-0812">Transmembrane</keyword>
<name>A0A1H4GSF2_9BACI</name>
<keyword evidence="6 7" id="KW-0472">Membrane</keyword>
<dbReference type="STRING" id="571932.SAMN05421743_11822"/>
<accession>A0A1H4GSF2</accession>
<dbReference type="NCBIfam" id="NF041012">
    <property type="entry name" value="T4P_ComGB"/>
    <property type="match status" value="1"/>
</dbReference>
<evidence type="ECO:0000256" key="5">
    <source>
        <dbReference type="ARBA" id="ARBA00022989"/>
    </source>
</evidence>
<evidence type="ECO:0000256" key="1">
    <source>
        <dbReference type="ARBA" id="ARBA00004651"/>
    </source>
</evidence>
<evidence type="ECO:0000313" key="9">
    <source>
        <dbReference type="EMBL" id="SEB12515.1"/>
    </source>
</evidence>
<protein>
    <submittedName>
        <fullName evidence="9">Competence protein ComGB</fullName>
    </submittedName>
</protein>
<dbReference type="OrthoDB" id="2974223at2"/>
<dbReference type="GO" id="GO:0005886">
    <property type="term" value="C:plasma membrane"/>
    <property type="evidence" value="ECO:0007669"/>
    <property type="project" value="UniProtKB-SubCell"/>
</dbReference>
<keyword evidence="10" id="KW-1185">Reference proteome</keyword>
<feature type="domain" description="Type II secretion system protein GspF" evidence="8">
    <location>
        <begin position="28"/>
        <end position="140"/>
    </location>
</feature>
<comment type="subcellular location">
    <subcellularLocation>
        <location evidence="1">Cell membrane</location>
        <topology evidence="1">Multi-pass membrane protein</topology>
    </subcellularLocation>
</comment>
<feature type="transmembrane region" description="Helical" evidence="7">
    <location>
        <begin position="323"/>
        <end position="348"/>
    </location>
</feature>
<dbReference type="InterPro" id="IPR018076">
    <property type="entry name" value="T2SS_GspF_dom"/>
</dbReference>
<evidence type="ECO:0000256" key="7">
    <source>
        <dbReference type="SAM" id="Phobius"/>
    </source>
</evidence>
<keyword evidence="5 7" id="KW-1133">Transmembrane helix</keyword>
<comment type="similarity">
    <text evidence="2">Belongs to the GSP F family.</text>
</comment>
<evidence type="ECO:0000259" key="8">
    <source>
        <dbReference type="Pfam" id="PF00482"/>
    </source>
</evidence>
<evidence type="ECO:0000313" key="10">
    <source>
        <dbReference type="Proteomes" id="UP000198584"/>
    </source>
</evidence>
<organism evidence="9 10">
    <name type="scientific">Thalassobacillus cyri</name>
    <dbReference type="NCBI Taxonomy" id="571932"/>
    <lineage>
        <taxon>Bacteria</taxon>
        <taxon>Bacillati</taxon>
        <taxon>Bacillota</taxon>
        <taxon>Bacilli</taxon>
        <taxon>Bacillales</taxon>
        <taxon>Bacillaceae</taxon>
        <taxon>Thalassobacillus</taxon>
    </lineage>
</organism>
<dbReference type="Gene3D" id="1.20.81.30">
    <property type="entry name" value="Type II secretion system (T2SS), domain F"/>
    <property type="match status" value="2"/>
</dbReference>
<evidence type="ECO:0000256" key="2">
    <source>
        <dbReference type="ARBA" id="ARBA00005745"/>
    </source>
</evidence>
<dbReference type="RefSeq" id="WP_093046243.1">
    <property type="nucleotide sequence ID" value="NZ_FNQR01000018.1"/>
</dbReference>
<evidence type="ECO:0000256" key="3">
    <source>
        <dbReference type="ARBA" id="ARBA00022475"/>
    </source>
</evidence>
<proteinExistence type="inferred from homology"/>
<gene>
    <name evidence="9" type="ORF">SAMN05421743_11822</name>
</gene>
<feature type="transmembrane region" description="Helical" evidence="7">
    <location>
        <begin position="164"/>
        <end position="190"/>
    </location>
</feature>
<dbReference type="InterPro" id="IPR003004">
    <property type="entry name" value="GspF/PilC"/>
</dbReference>
<feature type="transmembrane region" description="Helical" evidence="7">
    <location>
        <begin position="127"/>
        <end position="152"/>
    </location>
</feature>
<dbReference type="Pfam" id="PF00482">
    <property type="entry name" value="T2SSF"/>
    <property type="match status" value="2"/>
</dbReference>
<dbReference type="InterPro" id="IPR042094">
    <property type="entry name" value="T2SS_GspF_sf"/>
</dbReference>
<keyword evidence="3" id="KW-1003">Cell membrane</keyword>
<evidence type="ECO:0000256" key="4">
    <source>
        <dbReference type="ARBA" id="ARBA00022692"/>
    </source>
</evidence>
<evidence type="ECO:0000256" key="6">
    <source>
        <dbReference type="ARBA" id="ARBA00023136"/>
    </source>
</evidence>
<dbReference type="PANTHER" id="PTHR30012">
    <property type="entry name" value="GENERAL SECRETION PATHWAY PROTEIN"/>
    <property type="match status" value="1"/>
</dbReference>
<feature type="domain" description="Type II secretion system protein GspF" evidence="8">
    <location>
        <begin position="224"/>
        <end position="346"/>
    </location>
</feature>
<dbReference type="InterPro" id="IPR047692">
    <property type="entry name" value="T4P_ComGB"/>
</dbReference>